<reference evidence="1 2" key="1">
    <citation type="journal article" date="2016" name="Sci. Rep.">
        <title>Genomic and phenotypic characterization of the species Acinetobacter venetianus.</title>
        <authorList>
            <person name="Fondi M."/>
            <person name="Maida I."/>
            <person name="Perrin E."/>
            <person name="Orlandini V."/>
            <person name="La Torre L."/>
            <person name="Bosi E."/>
            <person name="Negroni A."/>
            <person name="Zanaroli G."/>
            <person name="Fava F."/>
            <person name="Decorosi F."/>
            <person name="Giovannetti L."/>
            <person name="Viti C."/>
            <person name="Vaneechoutte M."/>
            <person name="Dijkshoorn L."/>
            <person name="Fani R."/>
        </authorList>
    </citation>
    <scope>NUCLEOTIDE SEQUENCE [LARGE SCALE GENOMIC DNA]</scope>
    <source>
        <strain evidence="1 2">LUH5627</strain>
    </source>
</reference>
<accession>A0A150HZT1</accession>
<dbReference type="EMBL" id="JRUE01000081">
    <property type="protein sequence ID" value="KXZ72783.1"/>
    <property type="molecule type" value="Genomic_DNA"/>
</dbReference>
<dbReference type="Proteomes" id="UP000075680">
    <property type="component" value="Unassembled WGS sequence"/>
</dbReference>
<gene>
    <name evidence="1" type="ORF">AVENLUH5627_00951</name>
</gene>
<evidence type="ECO:0000313" key="2">
    <source>
        <dbReference type="Proteomes" id="UP000075680"/>
    </source>
</evidence>
<dbReference type="AlphaFoldDB" id="A0A150HZT1"/>
<organism evidence="1 2">
    <name type="scientific">Acinetobacter venetianus</name>
    <dbReference type="NCBI Taxonomy" id="52133"/>
    <lineage>
        <taxon>Bacteria</taxon>
        <taxon>Pseudomonadati</taxon>
        <taxon>Pseudomonadota</taxon>
        <taxon>Gammaproteobacteria</taxon>
        <taxon>Moraxellales</taxon>
        <taxon>Moraxellaceae</taxon>
        <taxon>Acinetobacter</taxon>
    </lineage>
</organism>
<evidence type="ECO:0000313" key="1">
    <source>
        <dbReference type="EMBL" id="KXZ72783.1"/>
    </source>
</evidence>
<name>A0A150HZT1_9GAMM</name>
<dbReference type="PATRIC" id="fig|52133.18.peg.984"/>
<protein>
    <submittedName>
        <fullName evidence="1">Uncharacterized protein</fullName>
    </submittedName>
</protein>
<dbReference type="RefSeq" id="WP_061518333.1">
    <property type="nucleotide sequence ID" value="NZ_JRUE01000081.1"/>
</dbReference>
<sequence length="126" mass="14746">MNVAVSKHLKFGHSFNVLTTHGRWWQSEVNVLESMLQDRKALGEIADVLSCPIERVRKRVDLLRRKGGRPKHNFRRTRGTWWDSEVTVLKSMLQDNFKVPYIAEVLDRDTNCVHTKINYLKTKGEL</sequence>
<comment type="caution">
    <text evidence="1">The sequence shown here is derived from an EMBL/GenBank/DDBJ whole genome shotgun (WGS) entry which is preliminary data.</text>
</comment>
<proteinExistence type="predicted"/>